<gene>
    <name evidence="2" type="ORF">CBR_g52299</name>
</gene>
<feature type="region of interest" description="Disordered" evidence="1">
    <location>
        <begin position="172"/>
        <end position="205"/>
    </location>
</feature>
<dbReference type="EMBL" id="BFEA01000904">
    <property type="protein sequence ID" value="GBG91412.1"/>
    <property type="molecule type" value="Genomic_DNA"/>
</dbReference>
<comment type="caution">
    <text evidence="2">The sequence shown here is derived from an EMBL/GenBank/DDBJ whole genome shotgun (WGS) entry which is preliminary data.</text>
</comment>
<dbReference type="Gramene" id="GBG91412">
    <property type="protein sequence ID" value="GBG91412"/>
    <property type="gene ID" value="CBR_g52299"/>
</dbReference>
<dbReference type="AlphaFoldDB" id="A0A388MAC5"/>
<dbReference type="Proteomes" id="UP000265515">
    <property type="component" value="Unassembled WGS sequence"/>
</dbReference>
<name>A0A388MAC5_CHABU</name>
<protein>
    <submittedName>
        <fullName evidence="2">Uncharacterized protein</fullName>
    </submittedName>
</protein>
<feature type="compositionally biased region" description="Basic and acidic residues" evidence="1">
    <location>
        <begin position="196"/>
        <end position="205"/>
    </location>
</feature>
<proteinExistence type="predicted"/>
<evidence type="ECO:0000256" key="1">
    <source>
        <dbReference type="SAM" id="MobiDB-lite"/>
    </source>
</evidence>
<evidence type="ECO:0000313" key="2">
    <source>
        <dbReference type="EMBL" id="GBG91412.1"/>
    </source>
</evidence>
<sequence>MVASRGQRGQGVLAQGTTHVELLQETGLSENLQRQAQEWVAELEDTQQRMQQIVGALASVARAGSVVDWGGSTMTAWLEDKCQQLSTILWQIVEDPELEPFVDWQRANTLIMNCNMIFSDGVDYYDQLKERLSIETSMTARATMISATTTINTMELTSLLASAAASATSDFAKTTMPRGGRGTRPPWRPLGASGGYERHESRHREHTPVYDDGDIELFLDDFRGHADHMGWTMTQTIERLRGADRFEEPIARICREPRTWLEVEMRMQELRPSPVGPDGRPIRLEIGNVEDFIPAFEQFMHDQRVLRDEWARTSHQYAGEEVAPSGGSLQELKAHLDMSQWRVPQAGEGHDEPTRDMLQEEIHEPEWEIRQSAERGAMEEVVEVGEDTPPQALAAELGPEIVPEIAREEEEEPQ</sequence>
<keyword evidence="3" id="KW-1185">Reference proteome</keyword>
<evidence type="ECO:0000313" key="3">
    <source>
        <dbReference type="Proteomes" id="UP000265515"/>
    </source>
</evidence>
<accession>A0A388MAC5</accession>
<reference evidence="2 3" key="1">
    <citation type="journal article" date="2018" name="Cell">
        <title>The Chara Genome: Secondary Complexity and Implications for Plant Terrestrialization.</title>
        <authorList>
            <person name="Nishiyama T."/>
            <person name="Sakayama H."/>
            <person name="Vries J.D."/>
            <person name="Buschmann H."/>
            <person name="Saint-Marcoux D."/>
            <person name="Ullrich K.K."/>
            <person name="Haas F.B."/>
            <person name="Vanderstraeten L."/>
            <person name="Becker D."/>
            <person name="Lang D."/>
            <person name="Vosolsobe S."/>
            <person name="Rombauts S."/>
            <person name="Wilhelmsson P.K.I."/>
            <person name="Janitza P."/>
            <person name="Kern R."/>
            <person name="Heyl A."/>
            <person name="Rumpler F."/>
            <person name="Villalobos L.I.A.C."/>
            <person name="Clay J.M."/>
            <person name="Skokan R."/>
            <person name="Toyoda A."/>
            <person name="Suzuki Y."/>
            <person name="Kagoshima H."/>
            <person name="Schijlen E."/>
            <person name="Tajeshwar N."/>
            <person name="Catarino B."/>
            <person name="Hetherington A.J."/>
            <person name="Saltykova A."/>
            <person name="Bonnot C."/>
            <person name="Breuninger H."/>
            <person name="Symeonidi A."/>
            <person name="Radhakrishnan G.V."/>
            <person name="Van Nieuwerburgh F."/>
            <person name="Deforce D."/>
            <person name="Chang C."/>
            <person name="Karol K.G."/>
            <person name="Hedrich R."/>
            <person name="Ulvskov P."/>
            <person name="Glockner G."/>
            <person name="Delwiche C.F."/>
            <person name="Petrasek J."/>
            <person name="Van de Peer Y."/>
            <person name="Friml J."/>
            <person name="Beilby M."/>
            <person name="Dolan L."/>
            <person name="Kohara Y."/>
            <person name="Sugano S."/>
            <person name="Fujiyama A."/>
            <person name="Delaux P.-M."/>
            <person name="Quint M."/>
            <person name="TheiBen G."/>
            <person name="Hagemann M."/>
            <person name="Harholt J."/>
            <person name="Dunand C."/>
            <person name="Zachgo S."/>
            <person name="Langdale J."/>
            <person name="Maumus F."/>
            <person name="Straeten D.V.D."/>
            <person name="Gould S.B."/>
            <person name="Rensing S.A."/>
        </authorList>
    </citation>
    <scope>NUCLEOTIDE SEQUENCE [LARGE SCALE GENOMIC DNA]</scope>
    <source>
        <strain evidence="2 3">S276</strain>
    </source>
</reference>
<feature type="region of interest" description="Disordered" evidence="1">
    <location>
        <begin position="386"/>
        <end position="414"/>
    </location>
</feature>
<organism evidence="2 3">
    <name type="scientific">Chara braunii</name>
    <name type="common">Braun's stonewort</name>
    <dbReference type="NCBI Taxonomy" id="69332"/>
    <lineage>
        <taxon>Eukaryota</taxon>
        <taxon>Viridiplantae</taxon>
        <taxon>Streptophyta</taxon>
        <taxon>Charophyceae</taxon>
        <taxon>Charales</taxon>
        <taxon>Characeae</taxon>
        <taxon>Chara</taxon>
    </lineage>
</organism>